<reference evidence="1 2" key="1">
    <citation type="submission" date="2017-06" db="EMBL/GenBank/DDBJ databases">
        <title>Streptomyces albireticuli Genome sequencing and assembly.</title>
        <authorList>
            <person name="Wang Y."/>
            <person name="Du B."/>
            <person name="Ding Y."/>
            <person name="Liu H."/>
            <person name="Hou Q."/>
            <person name="Liu K."/>
            <person name="Yao L."/>
            <person name="Wang C."/>
        </authorList>
    </citation>
    <scope>NUCLEOTIDE SEQUENCE [LARGE SCALE GENOMIC DNA]</scope>
    <source>
        <strain evidence="1 2">MDJK11</strain>
    </source>
</reference>
<dbReference type="AlphaFoldDB" id="A0A1Z2KX85"/>
<dbReference type="EMBL" id="CP021744">
    <property type="protein sequence ID" value="ARZ66581.1"/>
    <property type="molecule type" value="Genomic_DNA"/>
</dbReference>
<organism evidence="1 2">
    <name type="scientific">Streptomyces albireticuli</name>
    <dbReference type="NCBI Taxonomy" id="1940"/>
    <lineage>
        <taxon>Bacteria</taxon>
        <taxon>Bacillati</taxon>
        <taxon>Actinomycetota</taxon>
        <taxon>Actinomycetes</taxon>
        <taxon>Kitasatosporales</taxon>
        <taxon>Streptomycetaceae</taxon>
        <taxon>Streptomyces</taxon>
    </lineage>
</organism>
<protein>
    <submittedName>
        <fullName evidence="1">Proline carrier protein</fullName>
    </submittedName>
</protein>
<dbReference type="KEGG" id="salj:SMD11_0915"/>
<dbReference type="InterPro" id="IPR036736">
    <property type="entry name" value="ACP-like_sf"/>
</dbReference>
<evidence type="ECO:0000313" key="2">
    <source>
        <dbReference type="Proteomes" id="UP000195755"/>
    </source>
</evidence>
<dbReference type="SUPFAM" id="SSF47336">
    <property type="entry name" value="ACP-like"/>
    <property type="match status" value="1"/>
</dbReference>
<accession>A0A1Z2KX85</accession>
<name>A0A1Z2KX85_9ACTN</name>
<evidence type="ECO:0000313" key="1">
    <source>
        <dbReference type="EMBL" id="ARZ66581.1"/>
    </source>
</evidence>
<dbReference type="Gene3D" id="1.10.1200.10">
    <property type="entry name" value="ACP-like"/>
    <property type="match status" value="1"/>
</dbReference>
<proteinExistence type="predicted"/>
<gene>
    <name evidence="1" type="ORF">SMD11_0915</name>
</gene>
<sequence length="50" mass="5499">MLNSLNTARLIAFIREELDVVVKPVEISAANFRDVRSIAAMVSRGARRAA</sequence>
<dbReference type="Proteomes" id="UP000195755">
    <property type="component" value="Chromosome"/>
</dbReference>